<sequence>MSLPPDLKLIAPFIKRSTELTAVQPTVAYLCKLYAAELILNNQLHLKAKDIETYALGLLDEIEKDKLALKETSEKSYNLINDPESSFKLVWGFATSIFNRSFNEIANHTASKKTVDNFKAALDFYQVLNLWPEQLDSRREELEKSKKYAKFHSMRILKALKNNQDPNDYVTPEEEREVGSWSQDQPQDDDDDDAVSLPEPPSEIRSPEKSEHASPVASPPLLPSAPDSLDESLNLPAAPAIIKEEPNKLGMPKAPVKLPKPSPPQAKAPEHPPLSKEDISEMIKTDEVISQAQKRAKFAISALNYEDVETAIKELQQALELLQGK</sequence>
<dbReference type="Proteomes" id="UP000769157">
    <property type="component" value="Unassembled WGS sequence"/>
</dbReference>
<evidence type="ECO:0000256" key="8">
    <source>
        <dbReference type="ARBA" id="ARBA00023136"/>
    </source>
</evidence>
<feature type="domain" description="Vta1 C-terminal" evidence="11">
    <location>
        <begin position="287"/>
        <end position="323"/>
    </location>
</feature>
<evidence type="ECO:0000256" key="7">
    <source>
        <dbReference type="ARBA" id="ARBA00022927"/>
    </source>
</evidence>
<dbReference type="InterPro" id="IPR023175">
    <property type="entry name" value="Vta1/CALS_N_sf"/>
</dbReference>
<keyword evidence="7" id="KW-0653">Protein transport</keyword>
<dbReference type="RefSeq" id="XP_046058369.1">
    <property type="nucleotide sequence ID" value="XM_046207960.1"/>
</dbReference>
<evidence type="ECO:0000259" key="10">
    <source>
        <dbReference type="Pfam" id="PF04652"/>
    </source>
</evidence>
<dbReference type="Pfam" id="PF18097">
    <property type="entry name" value="Vta1_C"/>
    <property type="match status" value="1"/>
</dbReference>
<dbReference type="GeneID" id="70238616"/>
<dbReference type="Pfam" id="PF04652">
    <property type="entry name" value="Vta1"/>
    <property type="match status" value="1"/>
</dbReference>
<evidence type="ECO:0000259" key="11">
    <source>
        <dbReference type="Pfam" id="PF18097"/>
    </source>
</evidence>
<protein>
    <recommendedName>
        <fullName evidence="14">Vacuolar protein sorting-associated protein VTA1</fullName>
    </recommendedName>
</protein>
<keyword evidence="4" id="KW-0813">Transport</keyword>
<evidence type="ECO:0000256" key="9">
    <source>
        <dbReference type="SAM" id="MobiDB-lite"/>
    </source>
</evidence>
<organism evidence="12 13">
    <name type="scientific">Ogataea philodendri</name>
    <dbReference type="NCBI Taxonomy" id="1378263"/>
    <lineage>
        <taxon>Eukaryota</taxon>
        <taxon>Fungi</taxon>
        <taxon>Dikarya</taxon>
        <taxon>Ascomycota</taxon>
        <taxon>Saccharomycotina</taxon>
        <taxon>Pichiomycetes</taxon>
        <taxon>Pichiales</taxon>
        <taxon>Pichiaceae</taxon>
        <taxon>Ogataea</taxon>
    </lineage>
</organism>
<reference evidence="12" key="1">
    <citation type="journal article" date="2021" name="Open Biol.">
        <title>Shared evolutionary footprints suggest mitochondrial oxidative damage underlies multiple complex I losses in fungi.</title>
        <authorList>
            <person name="Schikora-Tamarit M.A."/>
            <person name="Marcet-Houben M."/>
            <person name="Nosek J."/>
            <person name="Gabaldon T."/>
        </authorList>
    </citation>
    <scope>NUCLEOTIDE SEQUENCE</scope>
    <source>
        <strain evidence="12">CBS6075</strain>
    </source>
</reference>
<feature type="domain" description="Vta1/callose synthase N-terminal" evidence="10">
    <location>
        <begin position="10"/>
        <end position="162"/>
    </location>
</feature>
<dbReference type="Gene3D" id="1.25.40.270">
    <property type="entry name" value="Vacuolar protein sorting-associated protein vta1"/>
    <property type="match status" value="1"/>
</dbReference>
<keyword evidence="6" id="KW-0967">Endosome</keyword>
<evidence type="ECO:0000256" key="2">
    <source>
        <dbReference type="ARBA" id="ARBA00004496"/>
    </source>
</evidence>
<evidence type="ECO:0000256" key="3">
    <source>
        <dbReference type="ARBA" id="ARBA00007895"/>
    </source>
</evidence>
<evidence type="ECO:0000256" key="5">
    <source>
        <dbReference type="ARBA" id="ARBA00022490"/>
    </source>
</evidence>
<dbReference type="GO" id="GO:0032511">
    <property type="term" value="P:late endosome to vacuole transport via multivesicular body sorting pathway"/>
    <property type="evidence" value="ECO:0007669"/>
    <property type="project" value="InterPro"/>
</dbReference>
<dbReference type="InterPro" id="IPR039431">
    <property type="entry name" value="Vta1/CALS_N"/>
</dbReference>
<evidence type="ECO:0000256" key="6">
    <source>
        <dbReference type="ARBA" id="ARBA00022753"/>
    </source>
</evidence>
<feature type="region of interest" description="Disordered" evidence="9">
    <location>
        <begin position="162"/>
        <end position="277"/>
    </location>
</feature>
<dbReference type="AlphaFoldDB" id="A0A9P8NWW6"/>
<gene>
    <name evidence="12" type="ORF">OGAPHI_006652</name>
</gene>
<dbReference type="InterPro" id="IPR044538">
    <property type="entry name" value="Vta1-like"/>
</dbReference>
<dbReference type="GO" id="GO:0005771">
    <property type="term" value="C:multivesicular body"/>
    <property type="evidence" value="ECO:0007669"/>
    <property type="project" value="TreeGrafter"/>
</dbReference>
<dbReference type="Gene3D" id="1.20.5.420">
    <property type="entry name" value="Immunoglobulin FC, subunit C"/>
    <property type="match status" value="1"/>
</dbReference>
<reference evidence="12" key="2">
    <citation type="submission" date="2021-01" db="EMBL/GenBank/DDBJ databases">
        <authorList>
            <person name="Schikora-Tamarit M.A."/>
        </authorList>
    </citation>
    <scope>NUCLEOTIDE SEQUENCE</scope>
    <source>
        <strain evidence="12">CBS6075</strain>
    </source>
</reference>
<evidence type="ECO:0008006" key="14">
    <source>
        <dbReference type="Google" id="ProtNLM"/>
    </source>
</evidence>
<proteinExistence type="inferred from homology"/>
<comment type="subcellular location">
    <subcellularLocation>
        <location evidence="2">Cytoplasm</location>
    </subcellularLocation>
    <subcellularLocation>
        <location evidence="1">Endosome membrane</location>
        <topology evidence="1">Peripheral membrane protein</topology>
    </subcellularLocation>
</comment>
<dbReference type="EMBL" id="JAEUBE010000487">
    <property type="protein sequence ID" value="KAH3661245.1"/>
    <property type="molecule type" value="Genomic_DNA"/>
</dbReference>
<dbReference type="GO" id="GO:0010008">
    <property type="term" value="C:endosome membrane"/>
    <property type="evidence" value="ECO:0007669"/>
    <property type="project" value="UniProtKB-SubCell"/>
</dbReference>
<dbReference type="GO" id="GO:0015031">
    <property type="term" value="P:protein transport"/>
    <property type="evidence" value="ECO:0007669"/>
    <property type="project" value="UniProtKB-KW"/>
</dbReference>
<keyword evidence="8" id="KW-0472">Membrane</keyword>
<keyword evidence="13" id="KW-1185">Reference proteome</keyword>
<comment type="similarity">
    <text evidence="3">Belongs to the VTA1 family.</text>
</comment>
<keyword evidence="5" id="KW-0963">Cytoplasm</keyword>
<evidence type="ECO:0000256" key="4">
    <source>
        <dbReference type="ARBA" id="ARBA00022448"/>
    </source>
</evidence>
<name>A0A9P8NWW6_9ASCO</name>
<evidence type="ECO:0000313" key="13">
    <source>
        <dbReference type="Proteomes" id="UP000769157"/>
    </source>
</evidence>
<accession>A0A9P8NWW6</accession>
<comment type="caution">
    <text evidence="12">The sequence shown here is derived from an EMBL/GenBank/DDBJ whole genome shotgun (WGS) entry which is preliminary data.</text>
</comment>
<feature type="compositionally biased region" description="Basic and acidic residues" evidence="9">
    <location>
        <begin position="268"/>
        <end position="277"/>
    </location>
</feature>
<dbReference type="PANTHER" id="PTHR46009">
    <property type="entry name" value="VACUOLAR PROTEIN SORTING-ASSOCIATED PROTEIN VTA1 HOMOLOG"/>
    <property type="match status" value="1"/>
</dbReference>
<dbReference type="PANTHER" id="PTHR46009:SF1">
    <property type="entry name" value="VACUOLAR PROTEIN SORTING-ASSOCIATED PROTEIN VTA1 HOMOLOG"/>
    <property type="match status" value="1"/>
</dbReference>
<evidence type="ECO:0000313" key="12">
    <source>
        <dbReference type="EMBL" id="KAH3661245.1"/>
    </source>
</evidence>
<dbReference type="OrthoDB" id="391137at2759"/>
<dbReference type="InterPro" id="IPR041212">
    <property type="entry name" value="Vta1_C"/>
</dbReference>
<evidence type="ECO:0000256" key="1">
    <source>
        <dbReference type="ARBA" id="ARBA00004481"/>
    </source>
</evidence>
<feature type="compositionally biased region" description="Low complexity" evidence="9">
    <location>
        <begin position="224"/>
        <end position="233"/>
    </location>
</feature>